<proteinExistence type="predicted"/>
<feature type="domain" description="WYL" evidence="1">
    <location>
        <begin position="155"/>
        <end position="220"/>
    </location>
</feature>
<dbReference type="Pfam" id="PF13280">
    <property type="entry name" value="WYL"/>
    <property type="match status" value="1"/>
</dbReference>
<reference evidence="4" key="1">
    <citation type="submission" date="2019-01" db="EMBL/GenBank/DDBJ databases">
        <title>Cytophagaceae bacterium strain CAR-16.</title>
        <authorList>
            <person name="Chen W.-M."/>
        </authorList>
    </citation>
    <scope>NUCLEOTIDE SEQUENCE [LARGE SCALE GENOMIC DNA]</scope>
    <source>
        <strain evidence="4">ICH-30</strain>
    </source>
</reference>
<dbReference type="RefSeq" id="WP_129463061.1">
    <property type="nucleotide sequence ID" value="NZ_SBKQ01000002.1"/>
</dbReference>
<organism evidence="3 4">
    <name type="scientific">Flavobacterium piscinae</name>
    <dbReference type="NCBI Taxonomy" id="2506424"/>
    <lineage>
        <taxon>Bacteria</taxon>
        <taxon>Pseudomonadati</taxon>
        <taxon>Bacteroidota</taxon>
        <taxon>Flavobacteriia</taxon>
        <taxon>Flavobacteriales</taxon>
        <taxon>Flavobacteriaceae</taxon>
        <taxon>Flavobacterium</taxon>
    </lineage>
</organism>
<evidence type="ECO:0000259" key="2">
    <source>
        <dbReference type="Pfam" id="PF25583"/>
    </source>
</evidence>
<comment type="caution">
    <text evidence="3">The sequence shown here is derived from an EMBL/GenBank/DDBJ whole genome shotgun (WGS) entry which is preliminary data.</text>
</comment>
<dbReference type="PANTHER" id="PTHR34580:SF9">
    <property type="entry name" value="SLL5097 PROTEIN"/>
    <property type="match status" value="1"/>
</dbReference>
<keyword evidence="4" id="KW-1185">Reference proteome</keyword>
<dbReference type="Proteomes" id="UP000289734">
    <property type="component" value="Unassembled WGS sequence"/>
</dbReference>
<evidence type="ECO:0000259" key="1">
    <source>
        <dbReference type="Pfam" id="PF13280"/>
    </source>
</evidence>
<evidence type="ECO:0000313" key="4">
    <source>
        <dbReference type="Proteomes" id="UP000289734"/>
    </source>
</evidence>
<dbReference type="InterPro" id="IPR026881">
    <property type="entry name" value="WYL_dom"/>
</dbReference>
<dbReference type="PROSITE" id="PS52050">
    <property type="entry name" value="WYL"/>
    <property type="match status" value="1"/>
</dbReference>
<name>A0A4Q1KYM4_9FLAO</name>
<dbReference type="Pfam" id="PF25583">
    <property type="entry name" value="WCX"/>
    <property type="match status" value="1"/>
</dbReference>
<protein>
    <submittedName>
        <fullName evidence="3">WYL domain-containing protein</fullName>
    </submittedName>
</protein>
<gene>
    <name evidence="3" type="ORF">EQG68_01720</name>
</gene>
<dbReference type="PANTHER" id="PTHR34580">
    <property type="match status" value="1"/>
</dbReference>
<dbReference type="AlphaFoldDB" id="A0A4Q1KYM4"/>
<dbReference type="EMBL" id="SBKQ01000002">
    <property type="protein sequence ID" value="RXR34649.1"/>
    <property type="molecule type" value="Genomic_DNA"/>
</dbReference>
<dbReference type="OrthoDB" id="43316at2"/>
<sequence>MPKNKEALKRYRIIHNILRRGGRHKTNRIVEICKNAGVKVSIRTIQKDLEDLAEDTELGFFLPIRKDDNTKTYYYEEIPKSIFPSLELEPEEITALLFYDKTVSQYKEYPIFKEITNAVQKVIDNSNIAPEIKELFEKETLLEIEKHPQIGGVELIADILDAITKKKVIEIEYQRFDDIIKTHKIKPILLKEDKQLWYIIGKNIKYDSLITLALDRIIDVSSTEESFSEVFFDSKEYFKFSFGITVPEEKPIDVIISFKPEQGNYLKTLPIHHSQVVVEDTKKNFIIKVCIIPSYEFYSKILSYGDTATVLSPESIRLEFEKKFINAVNNYKTVI</sequence>
<feature type="domain" description="WCX" evidence="2">
    <location>
        <begin position="251"/>
        <end position="319"/>
    </location>
</feature>
<dbReference type="InterPro" id="IPR057727">
    <property type="entry name" value="WCX_dom"/>
</dbReference>
<evidence type="ECO:0000313" key="3">
    <source>
        <dbReference type="EMBL" id="RXR34649.1"/>
    </source>
</evidence>
<accession>A0A4Q1KYM4</accession>
<dbReference type="InterPro" id="IPR051534">
    <property type="entry name" value="CBASS_pafABC_assoc_protein"/>
</dbReference>